<dbReference type="InterPro" id="IPR037914">
    <property type="entry name" value="SpoVT-AbrB_sf"/>
</dbReference>
<dbReference type="KEGG" id="halt:IM660_12085"/>
<dbReference type="AlphaFoldDB" id="A0A7M1SPE8"/>
<proteinExistence type="predicted"/>
<reference evidence="2 3" key="1">
    <citation type="submission" date="2020-10" db="EMBL/GenBank/DDBJ databases">
        <title>Haloactinobacterium sp. RN3S43, a bacterium isolated from saline soil.</title>
        <authorList>
            <person name="Sun J.-Q."/>
        </authorList>
    </citation>
    <scope>NUCLEOTIDE SEQUENCE [LARGE SCALE GENOMIC DNA]</scope>
    <source>
        <strain evidence="2 3">RN3S43</strain>
    </source>
</reference>
<protein>
    <submittedName>
        <fullName evidence="2">AbrB/MazE/SpoVT family DNA-binding domain-containing protein</fullName>
    </submittedName>
</protein>
<dbReference type="SMART" id="SM00966">
    <property type="entry name" value="SpoVT_AbrB"/>
    <property type="match status" value="1"/>
</dbReference>
<dbReference type="EMBL" id="CP063169">
    <property type="protein sequence ID" value="QOR69430.1"/>
    <property type="molecule type" value="Genomic_DNA"/>
</dbReference>
<evidence type="ECO:0000313" key="2">
    <source>
        <dbReference type="EMBL" id="QOR69430.1"/>
    </source>
</evidence>
<organism evidence="2 3">
    <name type="scientific">Ruania alkalisoli</name>
    <dbReference type="NCBI Taxonomy" id="2779775"/>
    <lineage>
        <taxon>Bacteria</taxon>
        <taxon>Bacillati</taxon>
        <taxon>Actinomycetota</taxon>
        <taxon>Actinomycetes</taxon>
        <taxon>Micrococcales</taxon>
        <taxon>Ruaniaceae</taxon>
        <taxon>Ruania</taxon>
    </lineage>
</organism>
<keyword evidence="2" id="KW-0238">DNA-binding</keyword>
<dbReference type="RefSeq" id="WP_193495811.1">
    <property type="nucleotide sequence ID" value="NZ_CP063169.1"/>
</dbReference>
<evidence type="ECO:0000259" key="1">
    <source>
        <dbReference type="SMART" id="SM00966"/>
    </source>
</evidence>
<dbReference type="GO" id="GO:0003677">
    <property type="term" value="F:DNA binding"/>
    <property type="evidence" value="ECO:0007669"/>
    <property type="project" value="UniProtKB-KW"/>
</dbReference>
<dbReference type="NCBIfam" id="TIGR01439">
    <property type="entry name" value="lp_hng_hel_AbrB"/>
    <property type="match status" value="1"/>
</dbReference>
<accession>A0A7M1SPE8</accession>
<dbReference type="SUPFAM" id="SSF89447">
    <property type="entry name" value="AbrB/MazE/MraZ-like"/>
    <property type="match status" value="1"/>
</dbReference>
<evidence type="ECO:0000313" key="3">
    <source>
        <dbReference type="Proteomes" id="UP000593758"/>
    </source>
</evidence>
<dbReference type="Proteomes" id="UP000593758">
    <property type="component" value="Chromosome"/>
</dbReference>
<name>A0A7M1SPE8_9MICO</name>
<dbReference type="Gene3D" id="2.10.260.10">
    <property type="match status" value="1"/>
</dbReference>
<keyword evidence="3" id="KW-1185">Reference proteome</keyword>
<dbReference type="Pfam" id="PF04014">
    <property type="entry name" value="MazE_antitoxin"/>
    <property type="match status" value="1"/>
</dbReference>
<sequence length="83" mass="8800">MPSATVTSKGQITIPASVRASLHLAAGDRVEFIELPDGNYEFVPATRPVRSLKGFFGQPKRVVTLEEMDAAIARSASQSAGTP</sequence>
<dbReference type="InterPro" id="IPR007159">
    <property type="entry name" value="SpoVT-AbrB_dom"/>
</dbReference>
<gene>
    <name evidence="2" type="ORF">IM660_12085</name>
</gene>
<feature type="domain" description="SpoVT-AbrB" evidence="1">
    <location>
        <begin position="4"/>
        <end position="50"/>
    </location>
</feature>